<evidence type="ECO:0000313" key="2">
    <source>
        <dbReference type="EMBL" id="TCC88094.1"/>
    </source>
</evidence>
<keyword evidence="3" id="KW-1185">Reference proteome</keyword>
<dbReference type="EMBL" id="SJSK01000006">
    <property type="protein sequence ID" value="TCC88094.1"/>
    <property type="molecule type" value="Genomic_DNA"/>
</dbReference>
<evidence type="ECO:0000313" key="3">
    <source>
        <dbReference type="Proteomes" id="UP000292884"/>
    </source>
</evidence>
<proteinExistence type="predicted"/>
<dbReference type="Proteomes" id="UP000292884">
    <property type="component" value="Unassembled WGS sequence"/>
</dbReference>
<protein>
    <recommendedName>
        <fullName evidence="4">Outer membrane protein beta-barrel domain-containing protein</fullName>
    </recommendedName>
</protein>
<dbReference type="RefSeq" id="WP_131555058.1">
    <property type="nucleotide sequence ID" value="NZ_SJSK01000006.1"/>
</dbReference>
<comment type="caution">
    <text evidence="2">The sequence shown here is derived from an EMBL/GenBank/DDBJ whole genome shotgun (WGS) entry which is preliminary data.</text>
</comment>
<gene>
    <name evidence="2" type="ORF">EZ428_20450</name>
</gene>
<dbReference type="AlphaFoldDB" id="A0A4R0MQ20"/>
<evidence type="ECO:0008006" key="4">
    <source>
        <dbReference type="Google" id="ProtNLM"/>
    </source>
</evidence>
<feature type="chain" id="PRO_5020319602" description="Outer membrane protein beta-barrel domain-containing protein" evidence="1">
    <location>
        <begin position="23"/>
        <end position="264"/>
    </location>
</feature>
<reference evidence="2 3" key="1">
    <citation type="submission" date="2019-02" db="EMBL/GenBank/DDBJ databases">
        <title>Pedobacter sp. RP-1-13 sp. nov., isolated from Arctic soil.</title>
        <authorList>
            <person name="Dahal R.H."/>
        </authorList>
    </citation>
    <scope>NUCLEOTIDE SEQUENCE [LARGE SCALE GENOMIC DNA]</scope>
    <source>
        <strain evidence="2 3">RP-1-13</strain>
    </source>
</reference>
<organism evidence="2 3">
    <name type="scientific">Pedobacter frigiditerrae</name>
    <dbReference type="NCBI Taxonomy" id="2530452"/>
    <lineage>
        <taxon>Bacteria</taxon>
        <taxon>Pseudomonadati</taxon>
        <taxon>Bacteroidota</taxon>
        <taxon>Sphingobacteriia</taxon>
        <taxon>Sphingobacteriales</taxon>
        <taxon>Sphingobacteriaceae</taxon>
        <taxon>Pedobacter</taxon>
    </lineage>
</organism>
<evidence type="ECO:0000256" key="1">
    <source>
        <dbReference type="SAM" id="SignalP"/>
    </source>
</evidence>
<accession>A0A4R0MQ20</accession>
<name>A0A4R0MQ20_9SPHI</name>
<keyword evidence="1" id="KW-0732">Signal</keyword>
<feature type="signal peptide" evidence="1">
    <location>
        <begin position="1"/>
        <end position="22"/>
    </location>
</feature>
<sequence length="264" mass="28955">MIKKILSTLLIVAPCCVITGFAQTKQATKDTTKTVIIFNNGSSSIPKKSYSAGNNIVKIDPIGFIFGKIPISYERRLSDLFSVQLSAGITSKNYLRSVWEEGSTEPAGSNYTYDDAAPSGFEDETDGLYNFDHRTASLGYTIGLQPRVYISEEALEGSFFGLGLNMARFNFSTPGLVKGSSGNTLTGSAKNEYENIKDVTVYFGWQRLYDRLSLEYSTGIGLRKVDGVKYRAGGSNGSFYESLSSYSKKTGVNFEISFKLGFQL</sequence>